<evidence type="ECO:0000313" key="2">
    <source>
        <dbReference type="EMBL" id="MEO9385836.1"/>
    </source>
</evidence>
<name>A0ABV0IX39_9NEIS</name>
<evidence type="ECO:0000313" key="3">
    <source>
        <dbReference type="Proteomes" id="UP001462502"/>
    </source>
</evidence>
<dbReference type="Proteomes" id="UP001462502">
    <property type="component" value="Unassembled WGS sequence"/>
</dbReference>
<dbReference type="SUPFAM" id="SSF144020">
    <property type="entry name" value="FdhE-like"/>
    <property type="match status" value="1"/>
</dbReference>
<feature type="transmembrane region" description="Helical" evidence="1">
    <location>
        <begin position="46"/>
        <end position="67"/>
    </location>
</feature>
<proteinExistence type="predicted"/>
<feature type="transmembrane region" description="Helical" evidence="1">
    <location>
        <begin position="12"/>
        <end position="34"/>
    </location>
</feature>
<comment type="caution">
    <text evidence="2">The sequence shown here is derived from an EMBL/GenBank/DDBJ whole genome shotgun (WGS) entry which is preliminary data.</text>
</comment>
<protein>
    <recommendedName>
        <fullName evidence="4">MarR family transcriptional regulator</fullName>
    </recommendedName>
</protein>
<keyword evidence="1" id="KW-0472">Membrane</keyword>
<keyword evidence="1" id="KW-1133">Transmembrane helix</keyword>
<sequence>MHSSLQEKSTSSGTPVFVVSLIGVAFIIVILLVISLTNLTNRETTLLGVVLTLLSIVVGWGISDYYAMQDKKAAIDEVREFEQRNLRTYALKAAEKVTNLSKELNRLSVYLEEELQYTGYRNSDEELFAKEERIESAIHILGSLRSINDTSLSDWQGVIGDELEEQRETEKEQTEALREIGERLSALEHMPASMSPAIDNSEIDEIKRHLRVLSAEISGTAFRSKSKPSFQQISTTCPNCSSVIRYGQRAKDNDRKAVQCKVCDANLISTYREATGFVLTVRGESLEAVICPSCSSEQSISLDNWPSASTTATCTSCNASLRISRADGGKTIKVTLPSNIKPQEPLTPEIIEKVRVSLPTQPWPKGIHQTIATALSLRPTTVQKAMQQLIRTGVFMDQLDGVICTTEEKIKIIREAGTRL</sequence>
<keyword evidence="3" id="KW-1185">Reference proteome</keyword>
<dbReference type="RefSeq" id="WP_347935829.1">
    <property type="nucleotide sequence ID" value="NZ_CP158160.1"/>
</dbReference>
<dbReference type="EMBL" id="JBDXMI010000001">
    <property type="protein sequence ID" value="MEO9385836.1"/>
    <property type="molecule type" value="Genomic_DNA"/>
</dbReference>
<gene>
    <name evidence="2" type="ORF">ABI908_17195</name>
</gene>
<keyword evidence="1" id="KW-0812">Transmembrane</keyword>
<dbReference type="InterPro" id="IPR024064">
    <property type="entry name" value="FdhE-like_sf"/>
</dbReference>
<reference evidence="2 3" key="1">
    <citation type="submission" date="2024-05" db="EMBL/GenBank/DDBJ databases">
        <authorList>
            <person name="De Oliveira J.P."/>
            <person name="Noriler S.A."/>
            <person name="De Oliveira A.G."/>
            <person name="Sipoli D.S."/>
        </authorList>
    </citation>
    <scope>NUCLEOTIDE SEQUENCE [LARGE SCALE GENOMIC DNA]</scope>
    <source>
        <strain evidence="2 3">LABIM192</strain>
    </source>
</reference>
<evidence type="ECO:0008006" key="4">
    <source>
        <dbReference type="Google" id="ProtNLM"/>
    </source>
</evidence>
<evidence type="ECO:0000256" key="1">
    <source>
        <dbReference type="SAM" id="Phobius"/>
    </source>
</evidence>
<organism evidence="2 3">
    <name type="scientific">Chromobacterium phragmitis</name>
    <dbReference type="NCBI Taxonomy" id="2202141"/>
    <lineage>
        <taxon>Bacteria</taxon>
        <taxon>Pseudomonadati</taxon>
        <taxon>Pseudomonadota</taxon>
        <taxon>Betaproteobacteria</taxon>
        <taxon>Neisseriales</taxon>
        <taxon>Chromobacteriaceae</taxon>
        <taxon>Chromobacterium</taxon>
    </lineage>
</organism>
<accession>A0ABV0IX39</accession>